<dbReference type="RefSeq" id="WP_076364288.1">
    <property type="nucleotide sequence ID" value="NZ_FTOM01000002.1"/>
</dbReference>
<evidence type="ECO:0000313" key="7">
    <source>
        <dbReference type="EMBL" id="SIS68155.1"/>
    </source>
</evidence>
<feature type="transmembrane region" description="Helical" evidence="5">
    <location>
        <begin position="15"/>
        <end position="39"/>
    </location>
</feature>
<evidence type="ECO:0000256" key="2">
    <source>
        <dbReference type="ARBA" id="ARBA00022692"/>
    </source>
</evidence>
<feature type="transmembrane region" description="Helical" evidence="5">
    <location>
        <begin position="139"/>
        <end position="160"/>
    </location>
</feature>
<dbReference type="AlphaFoldDB" id="A0A1N7L2R8"/>
<dbReference type="GO" id="GO:0004252">
    <property type="term" value="F:serine-type endopeptidase activity"/>
    <property type="evidence" value="ECO:0007669"/>
    <property type="project" value="InterPro"/>
</dbReference>
<reference evidence="8" key="1">
    <citation type="submission" date="2017-01" db="EMBL/GenBank/DDBJ databases">
        <authorList>
            <person name="Varghese N."/>
            <person name="Submissions S."/>
        </authorList>
    </citation>
    <scope>NUCLEOTIDE SEQUENCE [LARGE SCALE GENOMIC DNA]</scope>
    <source>
        <strain evidence="8">DSM 18714</strain>
    </source>
</reference>
<evidence type="ECO:0000256" key="5">
    <source>
        <dbReference type="SAM" id="Phobius"/>
    </source>
</evidence>
<evidence type="ECO:0000256" key="3">
    <source>
        <dbReference type="ARBA" id="ARBA00022989"/>
    </source>
</evidence>
<dbReference type="EMBL" id="FTOM01000002">
    <property type="protein sequence ID" value="SIS68155.1"/>
    <property type="molecule type" value="Genomic_DNA"/>
</dbReference>
<dbReference type="Gene3D" id="1.20.1540.10">
    <property type="entry name" value="Rhomboid-like"/>
    <property type="match status" value="1"/>
</dbReference>
<dbReference type="OrthoDB" id="7836448at2"/>
<evidence type="ECO:0000256" key="1">
    <source>
        <dbReference type="ARBA" id="ARBA00004141"/>
    </source>
</evidence>
<dbReference type="STRING" id="407234.SAMN05421795_102483"/>
<dbReference type="GO" id="GO:0006508">
    <property type="term" value="P:proteolysis"/>
    <property type="evidence" value="ECO:0007669"/>
    <property type="project" value="UniProtKB-KW"/>
</dbReference>
<gene>
    <name evidence="7" type="ORF">SAMN05421795_102483</name>
</gene>
<name>A0A1N7L2R8_9RHOB</name>
<protein>
    <submittedName>
        <fullName evidence="7">Membrane associated serine protease, rhomboid family</fullName>
    </submittedName>
</protein>
<feature type="transmembrane region" description="Helical" evidence="5">
    <location>
        <begin position="200"/>
        <end position="218"/>
    </location>
</feature>
<evidence type="ECO:0000259" key="6">
    <source>
        <dbReference type="Pfam" id="PF01694"/>
    </source>
</evidence>
<feature type="transmembrane region" description="Helical" evidence="5">
    <location>
        <begin position="80"/>
        <end position="101"/>
    </location>
</feature>
<sequence>MREGYDHSPVNPLPWAVWVLALPIIAFEAVFALGQAGLAGGPEAVGWRMDALQRFAFAPGILRAMIAAGDYPQSHVTRILTYPFVHGSFTQALFVLVFLLALGKMVGEIFRPLAVIVLFLASAVGGALIYTALGVSDRPIYGGYPAVYGLIGAYTWLLWMRAAGVGESRLRAFQLIGFLLGLQLVFGLLFGGSWDWVAELSGFGVGFLLSFLLGPGGWSRALDRMRRR</sequence>
<keyword evidence="8" id="KW-1185">Reference proteome</keyword>
<dbReference type="InterPro" id="IPR022764">
    <property type="entry name" value="Peptidase_S54_rhomboid_dom"/>
</dbReference>
<dbReference type="SUPFAM" id="SSF144091">
    <property type="entry name" value="Rhomboid-like"/>
    <property type="match status" value="1"/>
</dbReference>
<evidence type="ECO:0000256" key="4">
    <source>
        <dbReference type="ARBA" id="ARBA00023136"/>
    </source>
</evidence>
<comment type="subcellular location">
    <subcellularLocation>
        <location evidence="1">Membrane</location>
        <topology evidence="1">Multi-pass membrane protein</topology>
    </subcellularLocation>
</comment>
<feature type="transmembrane region" description="Helical" evidence="5">
    <location>
        <begin position="172"/>
        <end position="194"/>
    </location>
</feature>
<accession>A0A1N7L2R8</accession>
<keyword evidence="3 5" id="KW-1133">Transmembrane helix</keyword>
<keyword evidence="7" id="KW-0378">Hydrolase</keyword>
<feature type="domain" description="Peptidase S54 rhomboid" evidence="6">
    <location>
        <begin position="74"/>
        <end position="214"/>
    </location>
</feature>
<keyword evidence="4 5" id="KW-0472">Membrane</keyword>
<keyword evidence="2 5" id="KW-0812">Transmembrane</keyword>
<organism evidence="7 8">
    <name type="scientific">Phaeovulum vinaykumarii</name>
    <dbReference type="NCBI Taxonomy" id="407234"/>
    <lineage>
        <taxon>Bacteria</taxon>
        <taxon>Pseudomonadati</taxon>
        <taxon>Pseudomonadota</taxon>
        <taxon>Alphaproteobacteria</taxon>
        <taxon>Rhodobacterales</taxon>
        <taxon>Paracoccaceae</taxon>
        <taxon>Phaeovulum</taxon>
    </lineage>
</organism>
<proteinExistence type="predicted"/>
<dbReference type="Pfam" id="PF01694">
    <property type="entry name" value="Rhomboid"/>
    <property type="match status" value="1"/>
</dbReference>
<dbReference type="Proteomes" id="UP000186098">
    <property type="component" value="Unassembled WGS sequence"/>
</dbReference>
<evidence type="ECO:0000313" key="8">
    <source>
        <dbReference type="Proteomes" id="UP000186098"/>
    </source>
</evidence>
<keyword evidence="7" id="KW-0645">Protease</keyword>
<feature type="transmembrane region" description="Helical" evidence="5">
    <location>
        <begin position="113"/>
        <end position="133"/>
    </location>
</feature>
<dbReference type="GO" id="GO:0016020">
    <property type="term" value="C:membrane"/>
    <property type="evidence" value="ECO:0007669"/>
    <property type="project" value="UniProtKB-SubCell"/>
</dbReference>
<dbReference type="InterPro" id="IPR035952">
    <property type="entry name" value="Rhomboid-like_sf"/>
</dbReference>